<dbReference type="AlphaFoldDB" id="A0A6N7KYQ1"/>
<accession>A0A6N7KYQ1</accession>
<dbReference type="SUPFAM" id="SSF53800">
    <property type="entry name" value="Chelatase"/>
    <property type="match status" value="1"/>
</dbReference>
<name>A0A6N7KYQ1_9ACTN</name>
<proteinExistence type="predicted"/>
<comment type="caution">
    <text evidence="1">The sequence shown here is derived from an EMBL/GenBank/DDBJ whole genome shotgun (WGS) entry which is preliminary data.</text>
</comment>
<evidence type="ECO:0000313" key="1">
    <source>
        <dbReference type="EMBL" id="MQS15689.1"/>
    </source>
</evidence>
<sequence length="236" mass="25082">MRPTSPSLRRPAATVVLVGGHESRWARDLTDLTERGCVTGAVAVGRELTRAVADALAFGPDPVCVVPMTLGRDRTLVADTARALHWLTRSVGSERLVLTEPFGTAGHLVGWLRAAARTCQDADALLVTAPAATPDEDADLYRTARLVRQYGTHRTVEVAFDGGDPDVAEGLERCRRLGAHRVARLPAGFAGPVLSTRAVTEVLHARTAAALRLLGHGENGIAAALNGHTHPHPHPH</sequence>
<dbReference type="OrthoDB" id="4924750at2"/>
<dbReference type="Proteomes" id="UP000450000">
    <property type="component" value="Unassembled WGS sequence"/>
</dbReference>
<keyword evidence="2" id="KW-1185">Reference proteome</keyword>
<reference evidence="1 2" key="1">
    <citation type="submission" date="2019-09" db="EMBL/GenBank/DDBJ databases">
        <title>Genome Sequences of Streptomyces kaniharaensis ATCC 21070.</title>
        <authorList>
            <person name="Zhu W."/>
            <person name="De Crecy-Lagard V."/>
            <person name="Richards N.G."/>
        </authorList>
    </citation>
    <scope>NUCLEOTIDE SEQUENCE [LARGE SCALE GENOMIC DNA]</scope>
    <source>
        <strain evidence="1 2">SF-557</strain>
    </source>
</reference>
<protein>
    <recommendedName>
        <fullName evidence="3">Cobalamin biosynthesis protein CbiX</fullName>
    </recommendedName>
</protein>
<organism evidence="1 2">
    <name type="scientific">Streptomyces kaniharaensis</name>
    <dbReference type="NCBI Taxonomy" id="212423"/>
    <lineage>
        <taxon>Bacteria</taxon>
        <taxon>Bacillati</taxon>
        <taxon>Actinomycetota</taxon>
        <taxon>Actinomycetes</taxon>
        <taxon>Kitasatosporales</taxon>
        <taxon>Streptomycetaceae</taxon>
        <taxon>Streptomyces</taxon>
    </lineage>
</organism>
<gene>
    <name evidence="1" type="ORF">F7Q99_26325</name>
</gene>
<dbReference type="RefSeq" id="WP_153465337.1">
    <property type="nucleotide sequence ID" value="NZ_WBOF01000001.1"/>
</dbReference>
<evidence type="ECO:0000313" key="2">
    <source>
        <dbReference type="Proteomes" id="UP000450000"/>
    </source>
</evidence>
<evidence type="ECO:0008006" key="3">
    <source>
        <dbReference type="Google" id="ProtNLM"/>
    </source>
</evidence>
<dbReference type="EMBL" id="WBOF01000001">
    <property type="protein sequence ID" value="MQS15689.1"/>
    <property type="molecule type" value="Genomic_DNA"/>
</dbReference>